<keyword evidence="7 12" id="KW-1133">Transmembrane helix</keyword>
<dbReference type="Pfam" id="PF02096">
    <property type="entry name" value="60KD_IMP"/>
    <property type="match status" value="1"/>
</dbReference>
<dbReference type="STRING" id="491915.Aflv_1542"/>
<gene>
    <name evidence="14" type="primary">spoIIIJ</name>
    <name evidence="12" type="synonym">yidC</name>
    <name evidence="14" type="ordered locus">Aflv_1542</name>
</gene>
<dbReference type="PROSITE" id="PS51257">
    <property type="entry name" value="PROKAR_LIPOPROTEIN"/>
    <property type="match status" value="1"/>
</dbReference>
<dbReference type="InterPro" id="IPR047196">
    <property type="entry name" value="YidC_ALB_C"/>
</dbReference>
<evidence type="ECO:0000256" key="9">
    <source>
        <dbReference type="ARBA" id="ARBA00023139"/>
    </source>
</evidence>
<dbReference type="InterPro" id="IPR023060">
    <property type="entry name" value="YidC/YidC1/YidC2_Firmicutes"/>
</dbReference>
<evidence type="ECO:0000256" key="5">
    <source>
        <dbReference type="ARBA" id="ARBA00022729"/>
    </source>
</evidence>
<dbReference type="GO" id="GO:0005886">
    <property type="term" value="C:plasma membrane"/>
    <property type="evidence" value="ECO:0007669"/>
    <property type="project" value="UniProtKB-SubCell"/>
</dbReference>
<feature type="transmembrane region" description="Helical" evidence="12">
    <location>
        <begin position="137"/>
        <end position="156"/>
    </location>
</feature>
<dbReference type="PRINTS" id="PR00701">
    <property type="entry name" value="60KDINNERMP"/>
</dbReference>
<dbReference type="InterPro" id="IPR028055">
    <property type="entry name" value="YidC/Oxa/ALB_C"/>
</dbReference>
<evidence type="ECO:0000256" key="10">
    <source>
        <dbReference type="ARBA" id="ARBA00023186"/>
    </source>
</evidence>
<feature type="transmembrane region" description="Helical" evidence="12">
    <location>
        <begin position="65"/>
        <end position="85"/>
    </location>
</feature>
<dbReference type="KEGG" id="afl:Aflv_1542"/>
<evidence type="ECO:0000256" key="4">
    <source>
        <dbReference type="ARBA" id="ARBA00022692"/>
    </source>
</evidence>
<keyword evidence="11 12" id="KW-0449">Lipoprotein</keyword>
<proteinExistence type="inferred from homology"/>
<evidence type="ECO:0000256" key="8">
    <source>
        <dbReference type="ARBA" id="ARBA00023136"/>
    </source>
</evidence>
<dbReference type="Proteomes" id="UP000000742">
    <property type="component" value="Chromosome"/>
</dbReference>
<organism evidence="14 15">
    <name type="scientific">Anoxybacillus flavithermus (strain DSM 21510 / WK1)</name>
    <dbReference type="NCBI Taxonomy" id="491915"/>
    <lineage>
        <taxon>Bacteria</taxon>
        <taxon>Bacillati</taxon>
        <taxon>Bacillota</taxon>
        <taxon>Bacilli</taxon>
        <taxon>Bacillales</taxon>
        <taxon>Anoxybacillaceae</taxon>
        <taxon>Anoxybacillus</taxon>
    </lineage>
</organism>
<dbReference type="HAMAP" id="MF_01811">
    <property type="entry name" value="YidC_type2"/>
    <property type="match status" value="1"/>
</dbReference>
<name>B7GJP5_ANOFW</name>
<feature type="transmembrane region" description="Helical" evidence="12">
    <location>
        <begin position="176"/>
        <end position="195"/>
    </location>
</feature>
<dbReference type="GO" id="GO:0032977">
    <property type="term" value="F:membrane insertase activity"/>
    <property type="evidence" value="ECO:0007669"/>
    <property type="project" value="InterPro"/>
</dbReference>
<dbReference type="eggNOG" id="COG0706">
    <property type="taxonomic scope" value="Bacteria"/>
</dbReference>
<comment type="similarity">
    <text evidence="12">Belongs to the OXA1/ALB3/YidC family. Type 2 subfamily.</text>
</comment>
<evidence type="ECO:0000256" key="12">
    <source>
        <dbReference type="HAMAP-Rule" id="MF_01811"/>
    </source>
</evidence>
<evidence type="ECO:0000256" key="11">
    <source>
        <dbReference type="ARBA" id="ARBA00023288"/>
    </source>
</evidence>
<evidence type="ECO:0000313" key="14">
    <source>
        <dbReference type="EMBL" id="ACJ33908.1"/>
    </source>
</evidence>
<keyword evidence="6 12" id="KW-0653">Protein transport</keyword>
<accession>B7GJP5</accession>
<dbReference type="AlphaFoldDB" id="B7GJP5"/>
<comment type="subcellular location">
    <subcellularLocation>
        <location evidence="1 12">Cell membrane</location>
        <topology evidence="1 12">Multi-pass membrane protein</topology>
    </subcellularLocation>
</comment>
<dbReference type="GO" id="GO:0015031">
    <property type="term" value="P:protein transport"/>
    <property type="evidence" value="ECO:0007669"/>
    <property type="project" value="UniProtKB-KW"/>
</dbReference>
<keyword evidence="8 12" id="KW-0472">Membrane</keyword>
<evidence type="ECO:0000256" key="1">
    <source>
        <dbReference type="ARBA" id="ARBA00004651"/>
    </source>
</evidence>
<dbReference type="GO" id="GO:0051205">
    <property type="term" value="P:protein insertion into membrane"/>
    <property type="evidence" value="ECO:0007669"/>
    <property type="project" value="TreeGrafter"/>
</dbReference>
<comment type="caution">
    <text evidence="12">Lacks conserved residue(s) required for the propagation of feature annotation.</text>
</comment>
<evidence type="ECO:0000256" key="2">
    <source>
        <dbReference type="ARBA" id="ARBA00022448"/>
    </source>
</evidence>
<reference evidence="14 15" key="1">
    <citation type="journal article" date="2008" name="Genome Biol.">
        <title>Encapsulated in silica: genome, proteome and physiology of the thermophilic bacterium Anoxybacillus flavithermus WK1.</title>
        <authorList>
            <person name="Saw J.H."/>
            <person name="Mountain B.W."/>
            <person name="Feng L."/>
            <person name="Omelchenko M.V."/>
            <person name="Hou S."/>
            <person name="Saito J.A."/>
            <person name="Stott M.B."/>
            <person name="Li D."/>
            <person name="Zhao G."/>
            <person name="Wu J."/>
            <person name="Galperin M.Y."/>
            <person name="Koonin E.V."/>
            <person name="Makarova K.S."/>
            <person name="Wolf Y.I."/>
            <person name="Rigden D.J."/>
            <person name="Dunfield P.F."/>
            <person name="Wang L."/>
            <person name="Alam M."/>
        </authorList>
    </citation>
    <scope>NUCLEOTIDE SEQUENCE [LARGE SCALE GENOMIC DNA]</scope>
    <source>
        <strain evidence="15">DSM 21510 / WK1</strain>
    </source>
</reference>
<keyword evidence="9" id="KW-0564">Palmitate</keyword>
<evidence type="ECO:0000256" key="3">
    <source>
        <dbReference type="ARBA" id="ARBA00022475"/>
    </source>
</evidence>
<keyword evidence="2 12" id="KW-0813">Transport</keyword>
<dbReference type="NCBIfam" id="TIGR03592">
    <property type="entry name" value="yidC_oxa1_cterm"/>
    <property type="match status" value="1"/>
</dbReference>
<dbReference type="PANTHER" id="PTHR12428:SF65">
    <property type="entry name" value="CYTOCHROME C OXIDASE ASSEMBLY PROTEIN COX18, MITOCHONDRIAL"/>
    <property type="match status" value="1"/>
</dbReference>
<evidence type="ECO:0000259" key="13">
    <source>
        <dbReference type="Pfam" id="PF02096"/>
    </source>
</evidence>
<dbReference type="EMBL" id="CP000922">
    <property type="protein sequence ID" value="ACJ33908.1"/>
    <property type="molecule type" value="Genomic_DNA"/>
</dbReference>
<sequence>MLIIRQTRRSYIVKKWTILFFVLLLSACNRNVPITEHSQGVWDHYFVYPMSKLLLMLGHAFQENYGLAIVALTIVVRFGLLPLMIKQFRTNIVMQRIRPEMQKLQQKYKGTDMETQRKLQQEMMQLYQKHGVNPMSGCLPIFIQMPIFMALYYAISRTEEIKLHSFLWMQLGHRDPYFIMPILASLTTFISMRLSPSATTTEVATQMKIMSYIMPVMIFMGASSVPSALSLYWVVGGCFSIIQSLVMRAQWKKHQVETAK</sequence>
<keyword evidence="3 12" id="KW-1003">Cell membrane</keyword>
<keyword evidence="5 12" id="KW-0732">Signal</keyword>
<comment type="function">
    <text evidence="12">Required for the insertion and/or proper folding and/or complex formation of integral membrane proteins into the membrane. Involved in integration of membrane proteins that insert both dependently and independently of the Sec translocase complex, as well as at least some lipoproteins.</text>
</comment>
<evidence type="ECO:0000313" key="15">
    <source>
        <dbReference type="Proteomes" id="UP000000742"/>
    </source>
</evidence>
<evidence type="ECO:0000256" key="6">
    <source>
        <dbReference type="ARBA" id="ARBA00022927"/>
    </source>
</evidence>
<protein>
    <recommendedName>
        <fullName evidence="12">Membrane protein insertase YidC</fullName>
    </recommendedName>
    <alternativeName>
        <fullName evidence="12">Foldase YidC</fullName>
    </alternativeName>
    <alternativeName>
        <fullName evidence="12">Membrane integrase YidC</fullName>
    </alternativeName>
    <alternativeName>
        <fullName evidence="12">Membrane protein YidC</fullName>
    </alternativeName>
</protein>
<feature type="domain" description="Membrane insertase YidC/Oxa/ALB C-terminal" evidence="13">
    <location>
        <begin position="65"/>
        <end position="248"/>
    </location>
</feature>
<evidence type="ECO:0000256" key="7">
    <source>
        <dbReference type="ARBA" id="ARBA00022989"/>
    </source>
</evidence>
<keyword evidence="4 12" id="KW-0812">Transmembrane</keyword>
<dbReference type="CDD" id="cd20070">
    <property type="entry name" value="5TM_YidC_Alb3"/>
    <property type="match status" value="1"/>
</dbReference>
<dbReference type="InterPro" id="IPR001708">
    <property type="entry name" value="YidC/ALB3/OXA1/COX18"/>
</dbReference>
<dbReference type="PANTHER" id="PTHR12428">
    <property type="entry name" value="OXA1"/>
    <property type="match status" value="1"/>
</dbReference>
<dbReference type="HOGENOM" id="CLU_036138_5_0_9"/>
<keyword evidence="10 12" id="KW-0143">Chaperone</keyword>